<reference evidence="4" key="3">
    <citation type="submission" date="2025-04" db="UniProtKB">
        <authorList>
            <consortium name="RefSeq"/>
        </authorList>
    </citation>
    <scope>IDENTIFICATION</scope>
    <source>
        <strain evidence="4">CBS 304.34</strain>
    </source>
</reference>
<evidence type="ECO:0000313" key="3">
    <source>
        <dbReference type="Proteomes" id="UP000504636"/>
    </source>
</evidence>
<evidence type="ECO:0000313" key="2">
    <source>
        <dbReference type="EMBL" id="KAF2808166.1"/>
    </source>
</evidence>
<dbReference type="Proteomes" id="UP000504636">
    <property type="component" value="Unplaced"/>
</dbReference>
<name>A0A6A6YH76_9PEZI</name>
<reference evidence="4" key="2">
    <citation type="submission" date="2020-04" db="EMBL/GenBank/DDBJ databases">
        <authorList>
            <consortium name="NCBI Genome Project"/>
        </authorList>
    </citation>
    <scope>NUCLEOTIDE SEQUENCE</scope>
    <source>
        <strain evidence="4">CBS 304.34</strain>
    </source>
</reference>
<dbReference type="RefSeq" id="XP_033575130.1">
    <property type="nucleotide sequence ID" value="XM_033722713.1"/>
</dbReference>
<proteinExistence type="predicted"/>
<accession>A0A6A6YH76</accession>
<reference evidence="2 4" key="1">
    <citation type="journal article" date="2020" name="Stud. Mycol.">
        <title>101 Dothideomycetes genomes: a test case for predicting lifestyles and emergence of pathogens.</title>
        <authorList>
            <person name="Haridas S."/>
            <person name="Albert R."/>
            <person name="Binder M."/>
            <person name="Bloem J."/>
            <person name="Labutti K."/>
            <person name="Salamov A."/>
            <person name="Andreopoulos B."/>
            <person name="Baker S."/>
            <person name="Barry K."/>
            <person name="Bills G."/>
            <person name="Bluhm B."/>
            <person name="Cannon C."/>
            <person name="Castanera R."/>
            <person name="Culley D."/>
            <person name="Daum C."/>
            <person name="Ezra D."/>
            <person name="Gonzalez J."/>
            <person name="Henrissat B."/>
            <person name="Kuo A."/>
            <person name="Liang C."/>
            <person name="Lipzen A."/>
            <person name="Lutzoni F."/>
            <person name="Magnuson J."/>
            <person name="Mondo S."/>
            <person name="Nolan M."/>
            <person name="Ohm R."/>
            <person name="Pangilinan J."/>
            <person name="Park H.-J."/>
            <person name="Ramirez L."/>
            <person name="Alfaro M."/>
            <person name="Sun H."/>
            <person name="Tritt A."/>
            <person name="Yoshinaga Y."/>
            <person name="Zwiers L.-H."/>
            <person name="Turgeon B."/>
            <person name="Goodwin S."/>
            <person name="Spatafora J."/>
            <person name="Crous P."/>
            <person name="Grigoriev I."/>
        </authorList>
    </citation>
    <scope>NUCLEOTIDE SEQUENCE</scope>
    <source>
        <strain evidence="2 4">CBS 304.34</strain>
    </source>
</reference>
<feature type="region of interest" description="Disordered" evidence="1">
    <location>
        <begin position="42"/>
        <end position="73"/>
    </location>
</feature>
<evidence type="ECO:0000256" key="1">
    <source>
        <dbReference type="SAM" id="MobiDB-lite"/>
    </source>
</evidence>
<organism evidence="2">
    <name type="scientific">Mytilinidion resinicola</name>
    <dbReference type="NCBI Taxonomy" id="574789"/>
    <lineage>
        <taxon>Eukaryota</taxon>
        <taxon>Fungi</taxon>
        <taxon>Dikarya</taxon>
        <taxon>Ascomycota</taxon>
        <taxon>Pezizomycotina</taxon>
        <taxon>Dothideomycetes</taxon>
        <taxon>Pleosporomycetidae</taxon>
        <taxon>Mytilinidiales</taxon>
        <taxon>Mytilinidiaceae</taxon>
        <taxon>Mytilinidion</taxon>
    </lineage>
</organism>
<feature type="compositionally biased region" description="Low complexity" evidence="1">
    <location>
        <begin position="42"/>
        <end position="61"/>
    </location>
</feature>
<dbReference type="GeneID" id="54463606"/>
<keyword evidence="3" id="KW-1185">Reference proteome</keyword>
<dbReference type="EMBL" id="MU003703">
    <property type="protein sequence ID" value="KAF2808166.1"/>
    <property type="molecule type" value="Genomic_DNA"/>
</dbReference>
<evidence type="ECO:0000313" key="4">
    <source>
        <dbReference type="RefSeq" id="XP_033575130.1"/>
    </source>
</evidence>
<gene>
    <name evidence="2 4" type="ORF">BDZ99DRAFT_48545</name>
</gene>
<sequence>MWASRPRERVKKRGVWWLRAAEACRWVGSAFLSWPPSKATSPSAAVKTSSAASPPSSTVASMKTRTGPYNAEANHPTLSLRHLIRSEEPLPTANSDLKTLMQGLAERSPSRPTSTPLHYFHLLLDAMTATCINRSVNSFHELSRCCTGSQAHCCTSRSLMAY</sequence>
<protein>
    <submittedName>
        <fullName evidence="2 4">Uncharacterized protein</fullName>
    </submittedName>
</protein>
<dbReference type="AlphaFoldDB" id="A0A6A6YH76"/>